<feature type="compositionally biased region" description="Basic residues" evidence="1">
    <location>
        <begin position="78"/>
        <end position="97"/>
    </location>
</feature>
<organism evidence="5">
    <name type="scientific">Nostoc flagelliforme str. Sunitezuoqi</name>
    <dbReference type="NCBI Taxonomy" id="676037"/>
    <lineage>
        <taxon>Bacteria</taxon>
        <taxon>Bacillati</taxon>
        <taxon>Cyanobacteriota</taxon>
        <taxon>Cyanophyceae</taxon>
        <taxon>Nostocales</taxon>
        <taxon>Nostocaceae</taxon>
        <taxon>Nostoc</taxon>
    </lineage>
</organism>
<evidence type="ECO:0000259" key="4">
    <source>
        <dbReference type="Pfam" id="PF20042"/>
    </source>
</evidence>
<evidence type="ECO:0000259" key="2">
    <source>
        <dbReference type="Pfam" id="PF03050"/>
    </source>
</evidence>
<feature type="domain" description="Transposase IS66 central" evidence="2">
    <location>
        <begin position="199"/>
        <end position="455"/>
    </location>
</feature>
<gene>
    <name evidence="5" type="ORF">Nfla_3402</name>
</gene>
<dbReference type="InterPro" id="IPR052344">
    <property type="entry name" value="Transposase-related"/>
</dbReference>
<feature type="domain" description="Transposase IS66 zinc-finger binding" evidence="3">
    <location>
        <begin position="114"/>
        <end position="160"/>
    </location>
</feature>
<dbReference type="NCBIfam" id="NF033517">
    <property type="entry name" value="transpos_IS66"/>
    <property type="match status" value="1"/>
</dbReference>
<evidence type="ECO:0000259" key="3">
    <source>
        <dbReference type="Pfam" id="PF13005"/>
    </source>
</evidence>
<dbReference type="AlphaFoldDB" id="E7DPQ5"/>
<name>E7DPQ5_9NOSO</name>
<feature type="compositionally biased region" description="Low complexity" evidence="1">
    <location>
        <begin position="58"/>
        <end position="77"/>
    </location>
</feature>
<sequence length="491" mass="55096">MDVLCLIYGIEIPNSDWEKTPASVKELVEKLGQLIKQSEKELAEKESQNQELLEKINRTSNNSSSPPSTDPPNAQKPNQKKKSSKKRGGQPGHKGHSRLLYEPEDCTSVLDHHPETCSCCGEKLTGVDAFPYRHQVVDIPPIKPIVVEHRLHQLVCEICGASTRAFLPVGVNPSGYETRVVALVAVLSGAYRHSQRMVQSAMSEVFGIPMSLGTVNKLRLEASSALESVVESAKTYVQNSRVVGADETSFAQGNIDGCNEKKTQAWLWAMVTPLVAFFEITLSRCTQTAKNLLGEHFRGILNSDRYASYNWVGLEQRQLCWAHLKREFVKISERTGVSKQIGEALLKQEDELFKLWYQVRDGTLSRCQFQLKVQFIRDSIKSCLLEAANYEVGYKEKTPFAKTVRTCRQILKFEPALWLFVDVEGVEPTNNAAERAIRPAVIWRRTSFGSQTKAGSTFVSRMLTVVTSLKFQRRNVLEFMALAVGAIPSWN</sequence>
<reference evidence="5" key="1">
    <citation type="journal article" date="2011" name="Acta Physiol. Plant.">
        <title>An investigation on the genetic background of Nostoc flagelliforme by similarity analysis of its partial genomic DNA and phylogenetic comparison of deduced related species.</title>
        <authorList>
            <person name="Gao X."/>
            <person name="Liu K."/>
            <person name="Qiu B.S."/>
        </authorList>
    </citation>
    <scope>NUCLEOTIDE SEQUENCE</scope>
    <source>
        <strain evidence="5">Sunitezuoqi</strain>
    </source>
</reference>
<dbReference type="InterPro" id="IPR045618">
    <property type="entry name" value="DUF6444"/>
</dbReference>
<accession>E7DPQ5</accession>
<proteinExistence type="predicted"/>
<dbReference type="InterPro" id="IPR024474">
    <property type="entry name" value="Znf_dom_IS66"/>
</dbReference>
<protein>
    <submittedName>
        <fullName evidence="5">Transposase</fullName>
    </submittedName>
</protein>
<dbReference type="InterPro" id="IPR004291">
    <property type="entry name" value="Transposase_IS66_central"/>
</dbReference>
<dbReference type="EMBL" id="HQ291106">
    <property type="protein sequence ID" value="ADO19063.1"/>
    <property type="molecule type" value="Genomic_DNA"/>
</dbReference>
<feature type="region of interest" description="Disordered" evidence="1">
    <location>
        <begin position="41"/>
        <end position="100"/>
    </location>
</feature>
<dbReference type="PANTHER" id="PTHR33678:SF2">
    <property type="match status" value="1"/>
</dbReference>
<evidence type="ECO:0000256" key="1">
    <source>
        <dbReference type="SAM" id="MobiDB-lite"/>
    </source>
</evidence>
<dbReference type="Pfam" id="PF03050">
    <property type="entry name" value="DDE_Tnp_IS66"/>
    <property type="match status" value="1"/>
</dbReference>
<dbReference type="Pfam" id="PF20042">
    <property type="entry name" value="DUF6444"/>
    <property type="match status" value="1"/>
</dbReference>
<dbReference type="Pfam" id="PF13005">
    <property type="entry name" value="zf-IS66"/>
    <property type="match status" value="1"/>
</dbReference>
<feature type="domain" description="DUF6444" evidence="4">
    <location>
        <begin position="28"/>
        <end position="98"/>
    </location>
</feature>
<dbReference type="PANTHER" id="PTHR33678">
    <property type="entry name" value="BLL1576 PROTEIN"/>
    <property type="match status" value="1"/>
</dbReference>
<feature type="compositionally biased region" description="Basic and acidic residues" evidence="1">
    <location>
        <begin position="41"/>
        <end position="57"/>
    </location>
</feature>
<evidence type="ECO:0000313" key="5">
    <source>
        <dbReference type="EMBL" id="ADO19063.1"/>
    </source>
</evidence>